<dbReference type="Proteomes" id="UP000007875">
    <property type="component" value="Unassembled WGS sequence"/>
</dbReference>
<evidence type="ECO:0000256" key="1">
    <source>
        <dbReference type="SAM" id="MobiDB-lite"/>
    </source>
</evidence>
<dbReference type="Ensembl" id="ENSCSAVT00000013066.1">
    <property type="protein sequence ID" value="ENSCSAVP00000012917.1"/>
    <property type="gene ID" value="ENSCSAVG00000007586.1"/>
</dbReference>
<dbReference type="HOGENOM" id="CLU_1111071_0_0_1"/>
<reference evidence="2" key="3">
    <citation type="submission" date="2025-09" db="UniProtKB">
        <authorList>
            <consortium name="Ensembl"/>
        </authorList>
    </citation>
    <scope>IDENTIFICATION</scope>
</reference>
<reference evidence="2" key="2">
    <citation type="submission" date="2025-08" db="UniProtKB">
        <authorList>
            <consortium name="Ensembl"/>
        </authorList>
    </citation>
    <scope>IDENTIFICATION</scope>
</reference>
<organism evidence="2 3">
    <name type="scientific">Ciona savignyi</name>
    <name type="common">Pacific transparent sea squirt</name>
    <dbReference type="NCBI Taxonomy" id="51511"/>
    <lineage>
        <taxon>Eukaryota</taxon>
        <taxon>Metazoa</taxon>
        <taxon>Chordata</taxon>
        <taxon>Tunicata</taxon>
        <taxon>Ascidiacea</taxon>
        <taxon>Phlebobranchia</taxon>
        <taxon>Cionidae</taxon>
        <taxon>Ciona</taxon>
    </lineage>
</organism>
<sequence>MFENNERLKPDSTSTLKTIVSGGTTTEIQTNKQNAETEQPTTEIQTNKQNAETGQPTTEMETTKTHMAPTTQTAITSPTIIKVTRNSSTTKKSISLKTTKQNHKLINTNPTKSITVKITEKGTVAAKETAKKDKPPIYIPVPKVRVLEVTATSALITWRSPNQFIEFMNEYSPYEMILSLEHNGRIIYTDKVEPIKIFPSWEIESPEYNISLLEPKQTYKGLFDCVVLCTVCSRKQVLYIASYKSFTESL</sequence>
<feature type="region of interest" description="Disordered" evidence="1">
    <location>
        <begin position="1"/>
        <end position="68"/>
    </location>
</feature>
<feature type="compositionally biased region" description="Basic and acidic residues" evidence="1">
    <location>
        <begin position="1"/>
        <end position="10"/>
    </location>
</feature>
<protein>
    <submittedName>
        <fullName evidence="2">Uncharacterized protein</fullName>
    </submittedName>
</protein>
<evidence type="ECO:0000313" key="3">
    <source>
        <dbReference type="Proteomes" id="UP000007875"/>
    </source>
</evidence>
<dbReference type="InParanoid" id="H2Z5Q5"/>
<proteinExistence type="predicted"/>
<reference evidence="3" key="1">
    <citation type="submission" date="2003-08" db="EMBL/GenBank/DDBJ databases">
        <authorList>
            <person name="Birren B."/>
            <person name="Nusbaum C."/>
            <person name="Abebe A."/>
            <person name="Abouelleil A."/>
            <person name="Adekoya E."/>
            <person name="Ait-zahra M."/>
            <person name="Allen N."/>
            <person name="Allen T."/>
            <person name="An P."/>
            <person name="Anderson M."/>
            <person name="Anderson S."/>
            <person name="Arachchi H."/>
            <person name="Armbruster J."/>
            <person name="Bachantsang P."/>
            <person name="Baldwin J."/>
            <person name="Barry A."/>
            <person name="Bayul T."/>
            <person name="Blitshsteyn B."/>
            <person name="Bloom T."/>
            <person name="Blye J."/>
            <person name="Boguslavskiy L."/>
            <person name="Borowsky M."/>
            <person name="Boukhgalter B."/>
            <person name="Brunache A."/>
            <person name="Butler J."/>
            <person name="Calixte N."/>
            <person name="Calvo S."/>
            <person name="Camarata J."/>
            <person name="Campo K."/>
            <person name="Chang J."/>
            <person name="Cheshatsang Y."/>
            <person name="Citroen M."/>
            <person name="Collymore A."/>
            <person name="Considine T."/>
            <person name="Cook A."/>
            <person name="Cooke P."/>
            <person name="Corum B."/>
            <person name="Cuomo C."/>
            <person name="David R."/>
            <person name="Dawoe T."/>
            <person name="Degray S."/>
            <person name="Dodge S."/>
            <person name="Dooley K."/>
            <person name="Dorje P."/>
            <person name="Dorjee K."/>
            <person name="Dorris L."/>
            <person name="Duffey N."/>
            <person name="Dupes A."/>
            <person name="Elkins T."/>
            <person name="Engels R."/>
            <person name="Erickson J."/>
            <person name="Farina A."/>
            <person name="Faro S."/>
            <person name="Ferreira P."/>
            <person name="Fischer H."/>
            <person name="Fitzgerald M."/>
            <person name="Foley K."/>
            <person name="Gage D."/>
            <person name="Galagan J."/>
            <person name="Gearin G."/>
            <person name="Gnerre S."/>
            <person name="Gnirke A."/>
            <person name="Goyette A."/>
            <person name="Graham J."/>
            <person name="Grandbois E."/>
            <person name="Gyaltsen K."/>
            <person name="Hafez N."/>
            <person name="Hagopian D."/>
            <person name="Hagos B."/>
            <person name="Hall J."/>
            <person name="Hatcher B."/>
            <person name="Heller A."/>
            <person name="Higgins H."/>
            <person name="Honan T."/>
            <person name="Horn A."/>
            <person name="Houde N."/>
            <person name="Hughes L."/>
            <person name="Hulme W."/>
            <person name="Husby E."/>
            <person name="Iliev I."/>
            <person name="Jaffe D."/>
            <person name="Jones C."/>
            <person name="Kamal M."/>
            <person name="Kamat A."/>
            <person name="Kamvysselis M."/>
            <person name="Karlsson E."/>
            <person name="Kells C."/>
            <person name="Kieu A."/>
            <person name="Kisner P."/>
            <person name="Kodira C."/>
            <person name="Kulbokas E."/>
            <person name="Labutti K."/>
            <person name="Lama D."/>
            <person name="Landers T."/>
            <person name="Leger J."/>
            <person name="Levine S."/>
            <person name="Lewis D."/>
            <person name="Lewis T."/>
            <person name="Lindblad-toh K."/>
            <person name="Liu X."/>
            <person name="Lokyitsang T."/>
            <person name="Lokyitsang Y."/>
            <person name="Lucien O."/>
            <person name="Lui A."/>
            <person name="Ma L.J."/>
            <person name="Mabbitt R."/>
            <person name="Macdonald J."/>
            <person name="Maclean C."/>
            <person name="Major J."/>
            <person name="Manning J."/>
            <person name="Marabella R."/>
            <person name="Maru K."/>
            <person name="Matthews C."/>
            <person name="Mauceli E."/>
            <person name="Mccarthy M."/>
            <person name="Mcdonough S."/>
            <person name="Mcghee T."/>
            <person name="Meldrim J."/>
            <person name="Meneus L."/>
            <person name="Mesirov J."/>
            <person name="Mihalev A."/>
            <person name="Mihova T."/>
            <person name="Mikkelsen T."/>
            <person name="Mlenga V."/>
            <person name="Moru K."/>
            <person name="Mozes J."/>
            <person name="Mulrain L."/>
            <person name="Munson G."/>
            <person name="Naylor J."/>
            <person name="Newes C."/>
            <person name="Nguyen C."/>
            <person name="Nguyen N."/>
            <person name="Nguyen T."/>
            <person name="Nicol R."/>
            <person name="Nielsen C."/>
            <person name="Nizzari M."/>
            <person name="Norbu C."/>
            <person name="Norbu N."/>
            <person name="O'donnell P."/>
            <person name="Okoawo O."/>
            <person name="O'leary S."/>
            <person name="Omotosho B."/>
            <person name="O'neill K."/>
            <person name="Osman S."/>
            <person name="Parker S."/>
            <person name="Perrin D."/>
            <person name="Phunkhang P."/>
            <person name="Piqani B."/>
            <person name="Purcell S."/>
            <person name="Rachupka T."/>
            <person name="Ramasamy U."/>
            <person name="Rameau R."/>
            <person name="Ray V."/>
            <person name="Raymond C."/>
            <person name="Retta R."/>
            <person name="Richardson S."/>
            <person name="Rise C."/>
            <person name="Rodriguez J."/>
            <person name="Rogers J."/>
            <person name="Rogov P."/>
            <person name="Rutman M."/>
            <person name="Schupbach R."/>
            <person name="Seaman C."/>
            <person name="Settipalli S."/>
            <person name="Sharpe T."/>
            <person name="Sheridan J."/>
            <person name="Sherpa N."/>
            <person name="Shi J."/>
            <person name="Smirnov S."/>
            <person name="Smith C."/>
            <person name="Sougnez C."/>
            <person name="Spencer B."/>
            <person name="Stalker J."/>
            <person name="Stange-thomann N."/>
            <person name="Stavropoulos S."/>
            <person name="Stetson K."/>
            <person name="Stone C."/>
            <person name="Stone S."/>
            <person name="Stubbs M."/>
            <person name="Talamas J."/>
            <person name="Tchuinga P."/>
            <person name="Tenzing P."/>
            <person name="Tesfaye S."/>
            <person name="Theodore J."/>
            <person name="Thoulutsang Y."/>
            <person name="Topham K."/>
            <person name="Towey S."/>
            <person name="Tsamla T."/>
            <person name="Tsomo N."/>
            <person name="Vallee D."/>
            <person name="Vassiliev H."/>
            <person name="Venkataraman V."/>
            <person name="Vinson J."/>
            <person name="Vo A."/>
            <person name="Wade C."/>
            <person name="Wang S."/>
            <person name="Wangchuk T."/>
            <person name="Wangdi T."/>
            <person name="Whittaker C."/>
            <person name="Wilkinson J."/>
            <person name="Wu Y."/>
            <person name="Wyman D."/>
            <person name="Yadav S."/>
            <person name="Yang S."/>
            <person name="Yang X."/>
            <person name="Yeager S."/>
            <person name="Yee E."/>
            <person name="Young G."/>
            <person name="Zainoun J."/>
            <person name="Zembeck L."/>
            <person name="Zimmer A."/>
            <person name="Zody M."/>
            <person name="Lander E."/>
        </authorList>
    </citation>
    <scope>NUCLEOTIDE SEQUENCE [LARGE SCALE GENOMIC DNA]</scope>
</reference>
<evidence type="ECO:0000313" key="2">
    <source>
        <dbReference type="Ensembl" id="ENSCSAVP00000012917.1"/>
    </source>
</evidence>
<keyword evidence="3" id="KW-1185">Reference proteome</keyword>
<accession>H2Z5Q5</accession>
<feature type="compositionally biased region" description="Polar residues" evidence="1">
    <location>
        <begin position="11"/>
        <end position="60"/>
    </location>
</feature>
<dbReference type="AlphaFoldDB" id="H2Z5Q5"/>
<name>H2Z5Q5_CIOSA</name>